<gene>
    <name evidence="1" type="ORF">BDD14_2303</name>
</gene>
<proteinExistence type="predicted"/>
<organism evidence="1 2">
    <name type="scientific">Edaphobacter modestus</name>
    <dbReference type="NCBI Taxonomy" id="388466"/>
    <lineage>
        <taxon>Bacteria</taxon>
        <taxon>Pseudomonadati</taxon>
        <taxon>Acidobacteriota</taxon>
        <taxon>Terriglobia</taxon>
        <taxon>Terriglobales</taxon>
        <taxon>Acidobacteriaceae</taxon>
        <taxon>Edaphobacter</taxon>
    </lineage>
</organism>
<comment type="caution">
    <text evidence="1">The sequence shown here is derived from an EMBL/GenBank/DDBJ whole genome shotgun (WGS) entry which is preliminary data.</text>
</comment>
<accession>A0A4Q7YSU1</accession>
<dbReference type="Proteomes" id="UP000292958">
    <property type="component" value="Unassembled WGS sequence"/>
</dbReference>
<dbReference type="EMBL" id="SHKW01000001">
    <property type="protein sequence ID" value="RZU40817.1"/>
    <property type="molecule type" value="Genomic_DNA"/>
</dbReference>
<protein>
    <submittedName>
        <fullName evidence="1">Uncharacterized protein</fullName>
    </submittedName>
</protein>
<sequence>MASSAGGVISTAFSEFSVPNKNDLTVASATDGELFCNSFMKASQRKNYVGKAEMDRGAESSSTKRGLKDDFRKALSFH</sequence>
<evidence type="ECO:0000313" key="2">
    <source>
        <dbReference type="Proteomes" id="UP000292958"/>
    </source>
</evidence>
<evidence type="ECO:0000313" key="1">
    <source>
        <dbReference type="EMBL" id="RZU40817.1"/>
    </source>
</evidence>
<reference evidence="1 2" key="1">
    <citation type="submission" date="2019-02" db="EMBL/GenBank/DDBJ databases">
        <title>Genomic Encyclopedia of Archaeal and Bacterial Type Strains, Phase II (KMG-II): from individual species to whole genera.</title>
        <authorList>
            <person name="Goeker M."/>
        </authorList>
    </citation>
    <scope>NUCLEOTIDE SEQUENCE [LARGE SCALE GENOMIC DNA]</scope>
    <source>
        <strain evidence="1 2">DSM 18101</strain>
    </source>
</reference>
<keyword evidence="2" id="KW-1185">Reference proteome</keyword>
<dbReference type="AlphaFoldDB" id="A0A4Q7YSU1"/>
<name>A0A4Q7YSU1_9BACT</name>